<name>A0A1D5UW22_WHEAT</name>
<dbReference type="EnsemblPlants" id="TraesCS2D02G014300.1">
    <property type="protein sequence ID" value="TraesCS2D02G014300.1"/>
    <property type="gene ID" value="TraesCS2D02G014300"/>
</dbReference>
<dbReference type="AlphaFoldDB" id="A0A1D5UW22"/>
<evidence type="ECO:0000313" key="1">
    <source>
        <dbReference type="EnsemblPlants" id="TraesCS2D02G014300.1"/>
    </source>
</evidence>
<reference evidence="1" key="2">
    <citation type="submission" date="2018-10" db="UniProtKB">
        <authorList>
            <consortium name="EnsemblPlants"/>
        </authorList>
    </citation>
    <scope>IDENTIFICATION</scope>
</reference>
<dbReference type="Gramene" id="TraesCAD_scaffold_014285_01G000800.1">
    <property type="protein sequence ID" value="TraesCAD_scaffold_014285_01G000800.1"/>
    <property type="gene ID" value="TraesCAD_scaffold_014285_01G000800"/>
</dbReference>
<dbReference type="RefSeq" id="XP_044329662.1">
    <property type="nucleotide sequence ID" value="XM_044473727.1"/>
</dbReference>
<gene>
    <name evidence="1" type="primary">LOC123050999</name>
</gene>
<dbReference type="Gramene" id="TraesROB_scaffold_061371_01G000500.1">
    <property type="protein sequence ID" value="TraesROB_scaffold_061371_01G000500.1"/>
    <property type="gene ID" value="TraesROB_scaffold_061371_01G000500"/>
</dbReference>
<organism evidence="1">
    <name type="scientific">Triticum aestivum</name>
    <name type="common">Wheat</name>
    <dbReference type="NCBI Taxonomy" id="4565"/>
    <lineage>
        <taxon>Eukaryota</taxon>
        <taxon>Viridiplantae</taxon>
        <taxon>Streptophyta</taxon>
        <taxon>Embryophyta</taxon>
        <taxon>Tracheophyta</taxon>
        <taxon>Spermatophyta</taxon>
        <taxon>Magnoliopsida</taxon>
        <taxon>Liliopsida</taxon>
        <taxon>Poales</taxon>
        <taxon>Poaceae</taxon>
        <taxon>BOP clade</taxon>
        <taxon>Pooideae</taxon>
        <taxon>Triticodae</taxon>
        <taxon>Triticeae</taxon>
        <taxon>Triticinae</taxon>
        <taxon>Triticum</taxon>
    </lineage>
</organism>
<proteinExistence type="predicted"/>
<dbReference type="Gramene" id="TraesWEE_scaffold_004436_01G000100.1">
    <property type="protein sequence ID" value="TraesWEE_scaffold_004436_01G000100.1"/>
    <property type="gene ID" value="TraesWEE_scaffold_004436_01G000100"/>
</dbReference>
<keyword evidence="2" id="KW-1185">Reference proteome</keyword>
<dbReference type="Gramene" id="TraesCS2D03G0027600.1">
    <property type="protein sequence ID" value="TraesCS2D03G0027600.1.CDS"/>
    <property type="gene ID" value="TraesCS2D03G0027600"/>
</dbReference>
<reference evidence="1" key="1">
    <citation type="submission" date="2018-08" db="EMBL/GenBank/DDBJ databases">
        <authorList>
            <person name="Rossello M."/>
        </authorList>
    </citation>
    <scope>NUCLEOTIDE SEQUENCE [LARGE SCALE GENOMIC DNA]</scope>
    <source>
        <strain evidence="1">cv. Chinese Spring</strain>
    </source>
</reference>
<dbReference type="Gramene" id="TraesCLE_scaffold_017304_01G000100.1">
    <property type="protein sequence ID" value="TraesCLE_scaffold_017304_01G000100.1"/>
    <property type="gene ID" value="TraesCLE_scaffold_017304_01G000100"/>
</dbReference>
<protein>
    <submittedName>
        <fullName evidence="1">Uncharacterized protein</fullName>
    </submittedName>
</protein>
<dbReference type="Proteomes" id="UP000019116">
    <property type="component" value="Chromosome 2D"/>
</dbReference>
<dbReference type="Gramene" id="TraesCS2D02G014300.1">
    <property type="protein sequence ID" value="TraesCS2D02G014300.1"/>
    <property type="gene ID" value="TraesCS2D02G014300"/>
</dbReference>
<sequence length="119" mass="13495">MLMFVPAPETVTTTRGQGAGVSDIARVGPLSFGPAALWFWKLPFPSSPSSSVQFGSGCFWLFLELRFKLTMERSQEGRDCQVSDRGADRRERHLDRFFLTRAIRPKKMIGKALSKHKIY</sequence>
<accession>A0A1D5UW22</accession>
<evidence type="ECO:0000313" key="2">
    <source>
        <dbReference type="Proteomes" id="UP000019116"/>
    </source>
</evidence>
<dbReference type="GeneID" id="123050999"/>